<gene>
    <name evidence="1" type="ORF">MM171B03589_0004</name>
</gene>
<reference evidence="1" key="1">
    <citation type="submission" date="2020-03" db="EMBL/GenBank/DDBJ databases">
        <title>The deep terrestrial virosphere.</title>
        <authorList>
            <person name="Holmfeldt K."/>
            <person name="Nilsson E."/>
            <person name="Simone D."/>
            <person name="Lopez-Fernandez M."/>
            <person name="Wu X."/>
            <person name="de Brujin I."/>
            <person name="Lundin D."/>
            <person name="Andersson A."/>
            <person name="Bertilsson S."/>
            <person name="Dopson M."/>
        </authorList>
    </citation>
    <scope>NUCLEOTIDE SEQUENCE</scope>
    <source>
        <strain evidence="1">MM171B03589</strain>
    </source>
</reference>
<dbReference type="AlphaFoldDB" id="A0A6M3X6A8"/>
<name>A0A6M3X6A8_9ZZZZ</name>
<evidence type="ECO:0000313" key="1">
    <source>
        <dbReference type="EMBL" id="QJH93241.1"/>
    </source>
</evidence>
<protein>
    <submittedName>
        <fullName evidence="1">Uncharacterized protein</fullName>
    </submittedName>
</protein>
<accession>A0A6M3X6A8</accession>
<organism evidence="1">
    <name type="scientific">viral metagenome</name>
    <dbReference type="NCBI Taxonomy" id="1070528"/>
    <lineage>
        <taxon>unclassified sequences</taxon>
        <taxon>metagenomes</taxon>
        <taxon>organismal metagenomes</taxon>
    </lineage>
</organism>
<proteinExistence type="predicted"/>
<dbReference type="EMBL" id="MT143959">
    <property type="protein sequence ID" value="QJH93241.1"/>
    <property type="molecule type" value="Genomic_DNA"/>
</dbReference>
<sequence>MYIKKTNVIETRTVDRVLRKVQCPYCKTLLETVPEYITAMICWNRQCSKEFRIEQDPMKIVDSTLPSVSGKAGRTVLRGVIK</sequence>